<dbReference type="InterPro" id="IPR029063">
    <property type="entry name" value="SAM-dependent_MTases_sf"/>
</dbReference>
<comment type="caution">
    <text evidence="2">The sequence shown here is derived from an EMBL/GenBank/DDBJ whole genome shotgun (WGS) entry which is preliminary data.</text>
</comment>
<dbReference type="InterPro" id="IPR025714">
    <property type="entry name" value="Methyltranfer_dom"/>
</dbReference>
<reference evidence="2 3" key="1">
    <citation type="journal article" date="2021" name="Int. J. Syst. Evol. Microbiol.">
        <title>Reticulibacter mediterranei gen. nov., sp. nov., within the new family Reticulibacteraceae fam. nov., and Ktedonospora formicarum gen. nov., sp. nov., Ktedonobacter robiniae sp. nov., Dictyobacter formicarum sp. nov. and Dictyobacter arantiisoli sp. nov., belonging to the class Ktedonobacteria.</title>
        <authorList>
            <person name="Yabe S."/>
            <person name="Zheng Y."/>
            <person name="Wang C.M."/>
            <person name="Sakai Y."/>
            <person name="Abe K."/>
            <person name="Yokota A."/>
            <person name="Donadio S."/>
            <person name="Cavaletti L."/>
            <person name="Monciardini P."/>
        </authorList>
    </citation>
    <scope>NUCLEOTIDE SEQUENCE [LARGE SCALE GENOMIC DNA]</scope>
    <source>
        <strain evidence="2 3">SOSP1-30</strain>
    </source>
</reference>
<feature type="domain" description="Methyltransferase" evidence="1">
    <location>
        <begin position="65"/>
        <end position="170"/>
    </location>
</feature>
<dbReference type="EMBL" id="BNJG01000001">
    <property type="protein sequence ID" value="GHO54374.1"/>
    <property type="molecule type" value="Genomic_DNA"/>
</dbReference>
<protein>
    <recommendedName>
        <fullName evidence="1">Methyltransferase domain-containing protein</fullName>
    </recommendedName>
</protein>
<dbReference type="CDD" id="cd02440">
    <property type="entry name" value="AdoMet_MTases"/>
    <property type="match status" value="1"/>
</dbReference>
<gene>
    <name evidence="2" type="ORF">KSB_28490</name>
</gene>
<dbReference type="Pfam" id="PF13847">
    <property type="entry name" value="Methyltransf_31"/>
    <property type="match status" value="1"/>
</dbReference>
<keyword evidence="3" id="KW-1185">Reference proteome</keyword>
<dbReference type="Gene3D" id="3.40.50.150">
    <property type="entry name" value="Vaccinia Virus protein VP39"/>
    <property type="match status" value="1"/>
</dbReference>
<organism evidence="2 3">
    <name type="scientific">Ktedonobacter robiniae</name>
    <dbReference type="NCBI Taxonomy" id="2778365"/>
    <lineage>
        <taxon>Bacteria</taxon>
        <taxon>Bacillati</taxon>
        <taxon>Chloroflexota</taxon>
        <taxon>Ktedonobacteria</taxon>
        <taxon>Ktedonobacterales</taxon>
        <taxon>Ktedonobacteraceae</taxon>
        <taxon>Ktedonobacter</taxon>
    </lineage>
</organism>
<evidence type="ECO:0000313" key="3">
    <source>
        <dbReference type="Proteomes" id="UP000654345"/>
    </source>
</evidence>
<evidence type="ECO:0000313" key="2">
    <source>
        <dbReference type="EMBL" id="GHO54374.1"/>
    </source>
</evidence>
<dbReference type="RefSeq" id="WP_201371099.1">
    <property type="nucleotide sequence ID" value="NZ_BNJG01000001.1"/>
</dbReference>
<sequence length="321" mass="36830">MHTQAFMYQEYEYQQRPQRIKELNPDGPSPVDDVEMARQLLQHYKLRNAIGGLLPDIPQLGRIRRVLDIGSGSGAWAIDLASMHPDMQVMGIDKNPRLVAYARQQAQASQVHNVAFQVQDINKLDEQILQPGSFDLVNMAFLSESLLEVTYPELLEKVVTFCSPGGLLRWTEAAMPTTNSFAFEDFAMDIGRALREREYSFYTDPKTKQVEKMGECLMHFAFQRFTGITHCLAPWLRAIGYHNVHLHSYALDISYGTNLHYSFVRQVSVFYKKILPLLSTYTFLEEFEADYLYEELIEDLQDKDFCGLCHLVSVVGERPVA</sequence>
<dbReference type="SUPFAM" id="SSF53335">
    <property type="entry name" value="S-adenosyl-L-methionine-dependent methyltransferases"/>
    <property type="match status" value="1"/>
</dbReference>
<evidence type="ECO:0000259" key="1">
    <source>
        <dbReference type="Pfam" id="PF13847"/>
    </source>
</evidence>
<name>A0ABQ3UNS5_9CHLR</name>
<proteinExistence type="predicted"/>
<accession>A0ABQ3UNS5</accession>
<dbReference type="Proteomes" id="UP000654345">
    <property type="component" value="Unassembled WGS sequence"/>
</dbReference>
<dbReference type="PANTHER" id="PTHR43591">
    <property type="entry name" value="METHYLTRANSFERASE"/>
    <property type="match status" value="1"/>
</dbReference>